<dbReference type="NCBIfam" id="NF033542">
    <property type="entry name" value="transpos_IS110"/>
    <property type="match status" value="1"/>
</dbReference>
<feature type="domain" description="Transposase IS110-like N-terminal" evidence="1">
    <location>
        <begin position="12"/>
        <end position="166"/>
    </location>
</feature>
<proteinExistence type="predicted"/>
<dbReference type="HOGENOM" id="CLU_036902_2_3_11"/>
<dbReference type="PANTHER" id="PTHR33055">
    <property type="entry name" value="TRANSPOSASE FOR INSERTION SEQUENCE ELEMENT IS1111A"/>
    <property type="match status" value="1"/>
</dbReference>
<gene>
    <name evidence="3" type="ordered locus">Asphe3_34660</name>
</gene>
<dbReference type="Proteomes" id="UP000008639">
    <property type="component" value="Chromosome"/>
</dbReference>
<dbReference type="InterPro" id="IPR003346">
    <property type="entry name" value="Transposase_20"/>
</dbReference>
<dbReference type="GO" id="GO:0003677">
    <property type="term" value="F:DNA binding"/>
    <property type="evidence" value="ECO:0007669"/>
    <property type="project" value="InterPro"/>
</dbReference>
<reference evidence="3 4" key="1">
    <citation type="journal article" date="2011" name="Stand. Genomic Sci.">
        <title>Complete genome sequence of Arthrobacter phenanthrenivorans type strain (Sphe3).</title>
        <authorList>
            <person name="Kallimanis A."/>
            <person name="Labutti K.M."/>
            <person name="Lapidus A."/>
            <person name="Clum A."/>
            <person name="Lykidis A."/>
            <person name="Mavromatis K."/>
            <person name="Pagani I."/>
            <person name="Liolios K."/>
            <person name="Ivanova N."/>
            <person name="Goodwin L."/>
            <person name="Pitluck S."/>
            <person name="Chen A."/>
            <person name="Palaniappan K."/>
            <person name="Markowitz V."/>
            <person name="Bristow J."/>
            <person name="Velentzas A.D."/>
            <person name="Perisynakis A."/>
            <person name="Ouzounis C.C."/>
            <person name="Kyrpides N.C."/>
            <person name="Koukkou A.I."/>
            <person name="Drainas C."/>
        </authorList>
    </citation>
    <scope>NUCLEOTIDE SEQUENCE [LARGE SCALE GENOMIC DNA]</scope>
    <source>
        <strain evidence="4">DSM 18606 / JCM 16027 / LMG 23796 / Sphe3</strain>
    </source>
</reference>
<accession>F0M4M1</accession>
<evidence type="ECO:0000313" key="3">
    <source>
        <dbReference type="EMBL" id="ADX74568.1"/>
    </source>
</evidence>
<dbReference type="AlphaFoldDB" id="F0M4M1"/>
<dbReference type="PANTHER" id="PTHR33055:SF3">
    <property type="entry name" value="PUTATIVE TRANSPOSASE FOR IS117-RELATED"/>
    <property type="match status" value="1"/>
</dbReference>
<dbReference type="Pfam" id="PF02371">
    <property type="entry name" value="Transposase_20"/>
    <property type="match status" value="1"/>
</dbReference>
<dbReference type="GO" id="GO:0004803">
    <property type="term" value="F:transposase activity"/>
    <property type="evidence" value="ECO:0007669"/>
    <property type="project" value="InterPro"/>
</dbReference>
<name>F0M4M1_PSEPM</name>
<protein>
    <submittedName>
        <fullName evidence="3">Transposase</fullName>
    </submittedName>
</protein>
<evidence type="ECO:0000259" key="1">
    <source>
        <dbReference type="Pfam" id="PF01548"/>
    </source>
</evidence>
<dbReference type="Pfam" id="PF01548">
    <property type="entry name" value="DEDD_Tnp_IS110"/>
    <property type="match status" value="1"/>
</dbReference>
<dbReference type="GO" id="GO:0006313">
    <property type="term" value="P:DNA transposition"/>
    <property type="evidence" value="ECO:0007669"/>
    <property type="project" value="InterPro"/>
</dbReference>
<dbReference type="InterPro" id="IPR047650">
    <property type="entry name" value="Transpos_IS110"/>
</dbReference>
<organism evidence="3 4">
    <name type="scientific">Pseudarthrobacter phenanthrenivorans (strain DSM 18606 / JCM 16027 / LMG 23796 / Sphe3)</name>
    <name type="common">Arthrobacter phenanthrenivorans</name>
    <dbReference type="NCBI Taxonomy" id="930171"/>
    <lineage>
        <taxon>Bacteria</taxon>
        <taxon>Bacillati</taxon>
        <taxon>Actinomycetota</taxon>
        <taxon>Actinomycetes</taxon>
        <taxon>Micrococcales</taxon>
        <taxon>Micrococcaceae</taxon>
        <taxon>Pseudarthrobacter</taxon>
    </lineage>
</organism>
<evidence type="ECO:0000259" key="2">
    <source>
        <dbReference type="Pfam" id="PF02371"/>
    </source>
</evidence>
<sequence>MIGNHESIDVFIGLDVGKGEHHAVAVDRAGKKLFDKALPNDELRLREILASLDKHGRILLVVDQPATIGALPVAVAQAAGVTVGYLPGLAMRRMADLHPGEAKTDARDAFIIAAAARTMPHTLRSIQIADEQLAELTMLCGFDDDLAKQATATSNRIRGLLTQIHPALERVLGPRLDHPAVLDLLRTWPTPEALRHAGRRRIGNRLKKLAPRMGERLAGEIIEALDQQTVTVVGTNAATIVLPQLARMLADIRESRDTVFAQVEALVEAHPLHPVLTSLPAVGVRTAARILTEIVGKDFASAGHLASYAGLAPVTWRSGSSIRGDHPSRKGNKILKRALFLSAFAALKDPLSRAYYDRKRAEGKRHNQALIALARRRCDTLYAMLRDSTFYEPRLPSAA</sequence>
<dbReference type="EMBL" id="CP002379">
    <property type="protein sequence ID" value="ADX74568.1"/>
    <property type="molecule type" value="Genomic_DNA"/>
</dbReference>
<dbReference type="eggNOG" id="COG3547">
    <property type="taxonomic scope" value="Bacteria"/>
</dbReference>
<dbReference type="KEGG" id="apn:Asphe3_34660"/>
<evidence type="ECO:0000313" key="4">
    <source>
        <dbReference type="Proteomes" id="UP000008639"/>
    </source>
</evidence>
<dbReference type="InterPro" id="IPR002525">
    <property type="entry name" value="Transp_IS110-like_N"/>
</dbReference>
<feature type="domain" description="Transposase IS116/IS110/IS902 C-terminal" evidence="2">
    <location>
        <begin position="275"/>
        <end position="356"/>
    </location>
</feature>